<evidence type="ECO:0000256" key="1">
    <source>
        <dbReference type="ARBA" id="ARBA00004141"/>
    </source>
</evidence>
<dbReference type="InterPro" id="IPR016024">
    <property type="entry name" value="ARM-type_fold"/>
</dbReference>
<proteinExistence type="predicted"/>
<feature type="transmembrane region" description="Helical" evidence="6">
    <location>
        <begin position="253"/>
        <end position="278"/>
    </location>
</feature>
<feature type="transmembrane region" description="Helical" evidence="6">
    <location>
        <begin position="190"/>
        <end position="209"/>
    </location>
</feature>
<dbReference type="Gene3D" id="1.25.10.10">
    <property type="entry name" value="Leucine-rich Repeat Variant"/>
    <property type="match status" value="2"/>
</dbReference>
<dbReference type="SUPFAM" id="SSF103481">
    <property type="entry name" value="Multidrug resistance efflux transporter EmrE"/>
    <property type="match status" value="1"/>
</dbReference>
<dbReference type="AlphaFoldDB" id="A0A0L0DLL8"/>
<evidence type="ECO:0000256" key="4">
    <source>
        <dbReference type="ARBA" id="ARBA00023136"/>
    </source>
</evidence>
<accession>A0A0L0DLL8</accession>
<dbReference type="SUPFAM" id="SSF48371">
    <property type="entry name" value="ARM repeat"/>
    <property type="match status" value="1"/>
</dbReference>
<evidence type="ECO:0000313" key="9">
    <source>
        <dbReference type="Proteomes" id="UP000054408"/>
    </source>
</evidence>
<evidence type="ECO:0000256" key="6">
    <source>
        <dbReference type="SAM" id="Phobius"/>
    </source>
</evidence>
<dbReference type="OrthoDB" id="408493at2759"/>
<keyword evidence="4 6" id="KW-0472">Membrane</keyword>
<dbReference type="InterPro" id="IPR037185">
    <property type="entry name" value="EmrE-like"/>
</dbReference>
<dbReference type="InterPro" id="IPR048732">
    <property type="entry name" value="CFA69"/>
</dbReference>
<dbReference type="Proteomes" id="UP000054408">
    <property type="component" value="Unassembled WGS sequence"/>
</dbReference>
<dbReference type="PANTHER" id="PTHR14716:SF0">
    <property type="entry name" value="CILIA- AND FLAGELLA-ASSOCIATED PROTEIN 69"/>
    <property type="match status" value="1"/>
</dbReference>
<dbReference type="InterPro" id="IPR011989">
    <property type="entry name" value="ARM-like"/>
</dbReference>
<dbReference type="InterPro" id="IPR007271">
    <property type="entry name" value="Nuc_sug_transpt"/>
</dbReference>
<feature type="transmembrane region" description="Helical" evidence="6">
    <location>
        <begin position="50"/>
        <end position="71"/>
    </location>
</feature>
<dbReference type="GO" id="GO:0015165">
    <property type="term" value="F:pyrimidine nucleotide-sugar transmembrane transporter activity"/>
    <property type="evidence" value="ECO:0007669"/>
    <property type="project" value="InterPro"/>
</dbReference>
<feature type="transmembrane region" description="Helical" evidence="6">
    <location>
        <begin position="221"/>
        <end position="241"/>
    </location>
</feature>
<keyword evidence="9" id="KW-1185">Reference proteome</keyword>
<evidence type="ECO:0000313" key="8">
    <source>
        <dbReference type="EMBL" id="KNC53204.1"/>
    </source>
</evidence>
<dbReference type="Pfam" id="PF04142">
    <property type="entry name" value="Nuc_sug_transp"/>
    <property type="match status" value="1"/>
</dbReference>
<evidence type="ECO:0000256" key="2">
    <source>
        <dbReference type="ARBA" id="ARBA00022692"/>
    </source>
</evidence>
<dbReference type="NCBIfam" id="TIGR00803">
    <property type="entry name" value="nst"/>
    <property type="match status" value="1"/>
</dbReference>
<feature type="domain" description="Cilia- and flagella-associated protein 69 ARM repeats" evidence="7">
    <location>
        <begin position="1053"/>
        <end position="1110"/>
    </location>
</feature>
<comment type="subcellular location">
    <subcellularLocation>
        <location evidence="1">Membrane</location>
        <topology evidence="1">Multi-pass membrane protein</topology>
    </subcellularLocation>
</comment>
<feature type="transmembrane region" description="Helical" evidence="6">
    <location>
        <begin position="152"/>
        <end position="170"/>
    </location>
</feature>
<protein>
    <recommendedName>
        <fullName evidence="7">Cilia- and flagella-associated protein 69 ARM repeats domain-containing protein</fullName>
    </recommendedName>
</protein>
<dbReference type="STRING" id="461836.A0A0L0DLL8"/>
<feature type="domain" description="Cilia- and flagella-associated protein 69 ARM repeats" evidence="7">
    <location>
        <begin position="378"/>
        <end position="783"/>
    </location>
</feature>
<dbReference type="eggNOG" id="KOG2234">
    <property type="taxonomic scope" value="Eukaryota"/>
</dbReference>
<evidence type="ECO:0000256" key="5">
    <source>
        <dbReference type="SAM" id="MobiDB-lite"/>
    </source>
</evidence>
<evidence type="ECO:0000259" key="7">
    <source>
        <dbReference type="Pfam" id="PF21049"/>
    </source>
</evidence>
<dbReference type="Pfam" id="PF21049">
    <property type="entry name" value="CFA69_ARM_rpt"/>
    <property type="match status" value="3"/>
</dbReference>
<name>A0A0L0DLL8_THETB</name>
<dbReference type="PANTHER" id="PTHR14716">
    <property type="entry name" value="CILIA- AND FLAGELLA-ASSOCIATED PROTEIN 69"/>
    <property type="match status" value="1"/>
</dbReference>
<reference evidence="8 9" key="1">
    <citation type="submission" date="2010-05" db="EMBL/GenBank/DDBJ databases">
        <title>The Genome Sequence of Thecamonas trahens ATCC 50062.</title>
        <authorList>
            <consortium name="The Broad Institute Genome Sequencing Platform"/>
            <person name="Russ C."/>
            <person name="Cuomo C."/>
            <person name="Shea T."/>
            <person name="Young S.K."/>
            <person name="Zeng Q."/>
            <person name="Koehrsen M."/>
            <person name="Haas B."/>
            <person name="Borodovsky M."/>
            <person name="Guigo R."/>
            <person name="Alvarado L."/>
            <person name="Berlin A."/>
            <person name="Bochicchio J."/>
            <person name="Borenstein D."/>
            <person name="Chapman S."/>
            <person name="Chen Z."/>
            <person name="Freedman E."/>
            <person name="Gellesch M."/>
            <person name="Goldberg J."/>
            <person name="Griggs A."/>
            <person name="Gujja S."/>
            <person name="Heilman E."/>
            <person name="Heiman D."/>
            <person name="Hepburn T."/>
            <person name="Howarth C."/>
            <person name="Jen D."/>
            <person name="Larson L."/>
            <person name="Mehta T."/>
            <person name="Park D."/>
            <person name="Pearson M."/>
            <person name="Roberts A."/>
            <person name="Saif S."/>
            <person name="Shenoy N."/>
            <person name="Sisk P."/>
            <person name="Stolte C."/>
            <person name="Sykes S."/>
            <person name="Thomson T."/>
            <person name="Walk T."/>
            <person name="White J."/>
            <person name="Yandava C."/>
            <person name="Burger G."/>
            <person name="Gray M.W."/>
            <person name="Holland P.W.H."/>
            <person name="King N."/>
            <person name="Lang F.B.F."/>
            <person name="Roger A.J."/>
            <person name="Ruiz-Trillo I."/>
            <person name="Lander E."/>
            <person name="Nusbaum C."/>
        </authorList>
    </citation>
    <scope>NUCLEOTIDE SEQUENCE [LARGE SCALE GENOMIC DNA]</scope>
    <source>
        <strain evidence="8 9">ATCC 50062</strain>
    </source>
</reference>
<feature type="transmembrane region" description="Helical" evidence="6">
    <location>
        <begin position="285"/>
        <end position="305"/>
    </location>
</feature>
<organism evidence="8 9">
    <name type="scientific">Thecamonas trahens ATCC 50062</name>
    <dbReference type="NCBI Taxonomy" id="461836"/>
    <lineage>
        <taxon>Eukaryota</taxon>
        <taxon>Apusozoa</taxon>
        <taxon>Apusomonadida</taxon>
        <taxon>Apusomonadidae</taxon>
        <taxon>Thecamonas</taxon>
    </lineage>
</organism>
<feature type="transmembrane region" description="Helical" evidence="6">
    <location>
        <begin position="127"/>
        <end position="145"/>
    </location>
</feature>
<gene>
    <name evidence="8" type="ORF">AMSG_12249</name>
</gene>
<evidence type="ECO:0000256" key="3">
    <source>
        <dbReference type="ARBA" id="ARBA00022989"/>
    </source>
</evidence>
<keyword evidence="2 6" id="KW-0812">Transmembrane</keyword>
<keyword evidence="3 6" id="KW-1133">Transmembrane helix</keyword>
<feature type="domain" description="Cilia- and flagella-associated protein 69 ARM repeats" evidence="7">
    <location>
        <begin position="836"/>
        <end position="1005"/>
    </location>
</feature>
<dbReference type="GeneID" id="25570163"/>
<dbReference type="GO" id="GO:0000139">
    <property type="term" value="C:Golgi membrane"/>
    <property type="evidence" value="ECO:0007669"/>
    <property type="project" value="InterPro"/>
</dbReference>
<dbReference type="EMBL" id="GL349479">
    <property type="protein sequence ID" value="KNC53204.1"/>
    <property type="molecule type" value="Genomic_DNA"/>
</dbReference>
<feature type="region of interest" description="Disordered" evidence="5">
    <location>
        <begin position="1186"/>
        <end position="1218"/>
    </location>
</feature>
<sequence length="1218" mass="129041">MGELPMPAGVHGLSAKEQMMKKVALVVLVFQNSTQLLLMNYSRTLKGPSYISSTVVVCVEVVKLICSFALLSHEHGWDWSAAKIELSSQLADPWDTFKVGVPAFIYMVQNNLLFVATSNLDAATTQLTYQLKLMTTALFSVFILGKQLSNQQWLALVVLTAGVTLVQLGIRPPGEGEAHSSSVHYGSQLTGFLAVLSACLLSGFAAVYFEKILKGSKVSVWIRNIQLGAIGSVLALAGAYVSDGAAIAEYGFFRGYGAIVVLIIMVYALGGLTVAVVVKYADNILKGFATSFSVIVCALFSIVFLGMQPSLVFAVGAALVMASVSLYNSSRDYFGLNGVLAAAAAAEAVATGGRRATAEEEGGGTELPGGVTPNAPPLEQVFALLTSRHSSGLALRHAAALAKVASANAAAGGFHLRDLPRLVPVFEAAVTNAANASDARPYAAPLRDLLALAARPLRAAGASDELILFDHVVALVAFLAHAASAVFVPDAAAAAATALAAYDAAGRREDGEPLRYNQHAVSISGCIPLLVQALGRAMEAGDGAVETVDAIVDALLSLSCSLPSHCAQIADAGGIALAARLFAGCARAPARLEVLVELVWNVLEAVPEAHAQMDSVEVLADIRGVFASLLLHSRKRNDRHLRNEVLILATLLANSGYVDPNAFVAAGFTTLLLELACARETARVPASLPQLPLTALGCTEEDFEMKKLLWNLVLSTTTTPDGVAALISASFVRVLLMYLDPGAERGTLLQWTLHQHRELQVLATSLLFHLAAEVPAEFAAGNGPSLVIDAFVQHLDEPPPAALRSGLSKLVLNTAALFATQYGELGLVAVLLSILKDATLEVKLRRDAALTLSVLTAENAANQAEFLLEGGIDAVIALLNFDMSDPEREPTIVLAAIDCIWSAVVGIIESETQFLRADGVFALLDLLDTPKLPAEITNHGLGVILDLLDHPYTVAYVRRWRSGRDAERSVAHLLLEAWETSQAELGVALDRHGVIGNVDTPLAPVAVSDDDEGEGGAPAFAAVAQYGRTAAFVLELEAAAAAEADGDGGDGDEVSPAIADVRANMRAKVFALFCKLGFQGHTGLSCRHKTALRLILEYFKYKVGEVWTEIDAELEAEEVRPISPDLTRLGTMHEYIQQSAVNLQTEQRAVVAREQERELKAEADMYHMIMEKSRLMREAAAADAAAASDSTTAHDPVHPAHVAGPGATLSPRHAMRPR</sequence>
<dbReference type="InterPro" id="IPR048733">
    <property type="entry name" value="CFA69_ARM_dom"/>
</dbReference>
<dbReference type="RefSeq" id="XP_013754703.1">
    <property type="nucleotide sequence ID" value="XM_013899249.1"/>
</dbReference>